<reference evidence="2" key="1">
    <citation type="journal article" date="2020" name="New Phytol.">
        <title>Comparative genomics reveals dynamic genome evolution in host specialist ectomycorrhizal fungi.</title>
        <authorList>
            <person name="Lofgren L.A."/>
            <person name="Nguyen N.H."/>
            <person name="Vilgalys R."/>
            <person name="Ruytinx J."/>
            <person name="Liao H.L."/>
            <person name="Branco S."/>
            <person name="Kuo A."/>
            <person name="LaButti K."/>
            <person name="Lipzen A."/>
            <person name="Andreopoulos W."/>
            <person name="Pangilinan J."/>
            <person name="Riley R."/>
            <person name="Hundley H."/>
            <person name="Na H."/>
            <person name="Barry K."/>
            <person name="Grigoriev I.V."/>
            <person name="Stajich J.E."/>
            <person name="Kennedy P.G."/>
        </authorList>
    </citation>
    <scope>NUCLEOTIDE SEQUENCE</scope>
    <source>
        <strain evidence="2">S12</strain>
    </source>
</reference>
<feature type="region of interest" description="Disordered" evidence="1">
    <location>
        <begin position="252"/>
        <end position="285"/>
    </location>
</feature>
<name>A0A9P7DT86_9AGAM</name>
<accession>A0A9P7DT86</accession>
<evidence type="ECO:0000256" key="1">
    <source>
        <dbReference type="SAM" id="MobiDB-lite"/>
    </source>
</evidence>
<keyword evidence="3" id="KW-1185">Reference proteome</keyword>
<dbReference type="EMBL" id="JABBWE010000005">
    <property type="protein sequence ID" value="KAG1802649.1"/>
    <property type="molecule type" value="Genomic_DNA"/>
</dbReference>
<dbReference type="InterPro" id="IPR011333">
    <property type="entry name" value="SKP1/BTB/POZ_sf"/>
</dbReference>
<comment type="caution">
    <text evidence="2">The sequence shown here is derived from an EMBL/GenBank/DDBJ whole genome shotgun (WGS) entry which is preliminary data.</text>
</comment>
<protein>
    <submittedName>
        <fullName evidence="2">Uncharacterized protein</fullName>
    </submittedName>
</protein>
<proteinExistence type="predicted"/>
<gene>
    <name evidence="2" type="ORF">HD556DRAFT_1331370</name>
</gene>
<sequence length="471" mass="50970">MSVIKKLQETSASGSITTLFRLGSVAAISAVPKRPPFHSPQVTGFGWCLTIRKKGKKTQLCFNSHSCPDVWCGTLAKVTISFPSHPDGDMSLTASIAVILGFCGFDANDNYPLITCPAEKLGNVIVSLEVTLTKTLTCMPFAVPASVRPVPDAPTSAETPRASPQACSALRVLEQSLKTGTSFDIVFQAYSRRFSLGKVARPIPIYASTAVLQTTLPDFSGGNLHSFSLFELSEGDTLPFISLESYEHNSDSDLDDDDIVMNNNNLSPVNNKSHEDTTDTGSMSSLSSIEAGLQERLDNRPSLVGDVGMAPVVIGENLKRGSRVILVKGVAWKTWHAFIYYCYTGIVNFASLRSQSTPDEQSRLEDGPPHCSPKSMYQLARKLNNEGLSRLALKAIETRLSAANILDEAFSKFTSRHDAVRIMEISLLLKHRNASEVVQGLPAKMEAVAMGNMPNAGPVLTALIMQMPGQN</sequence>
<dbReference type="Proteomes" id="UP000719766">
    <property type="component" value="Unassembled WGS sequence"/>
</dbReference>
<dbReference type="GeneID" id="64595528"/>
<dbReference type="OrthoDB" id="6359816at2759"/>
<evidence type="ECO:0000313" key="3">
    <source>
        <dbReference type="Proteomes" id="UP000719766"/>
    </source>
</evidence>
<feature type="compositionally biased region" description="Low complexity" evidence="1">
    <location>
        <begin position="260"/>
        <end position="271"/>
    </location>
</feature>
<evidence type="ECO:0000313" key="2">
    <source>
        <dbReference type="EMBL" id="KAG1802649.1"/>
    </source>
</evidence>
<organism evidence="2 3">
    <name type="scientific">Suillus plorans</name>
    <dbReference type="NCBI Taxonomy" id="116603"/>
    <lineage>
        <taxon>Eukaryota</taxon>
        <taxon>Fungi</taxon>
        <taxon>Dikarya</taxon>
        <taxon>Basidiomycota</taxon>
        <taxon>Agaricomycotina</taxon>
        <taxon>Agaricomycetes</taxon>
        <taxon>Agaricomycetidae</taxon>
        <taxon>Boletales</taxon>
        <taxon>Suillineae</taxon>
        <taxon>Suillaceae</taxon>
        <taxon>Suillus</taxon>
    </lineage>
</organism>
<dbReference type="RefSeq" id="XP_041165546.1">
    <property type="nucleotide sequence ID" value="XM_041301764.1"/>
</dbReference>
<dbReference type="AlphaFoldDB" id="A0A9P7DT86"/>
<dbReference type="Gene3D" id="3.30.710.10">
    <property type="entry name" value="Potassium Channel Kv1.1, Chain A"/>
    <property type="match status" value="1"/>
</dbReference>